<dbReference type="Proteomes" id="UP000757435">
    <property type="component" value="Unassembled WGS sequence"/>
</dbReference>
<dbReference type="AlphaFoldDB" id="A0A951Q9Y9"/>
<name>A0A951Q9Y9_9CYAN</name>
<protein>
    <submittedName>
        <fullName evidence="2">Uncharacterized protein</fullName>
    </submittedName>
</protein>
<organism evidence="2 3">
    <name type="scientific">Drouetiella hepatica Uher 2000/2452</name>
    <dbReference type="NCBI Taxonomy" id="904376"/>
    <lineage>
        <taxon>Bacteria</taxon>
        <taxon>Bacillati</taxon>
        <taxon>Cyanobacteriota</taxon>
        <taxon>Cyanophyceae</taxon>
        <taxon>Oculatellales</taxon>
        <taxon>Oculatellaceae</taxon>
        <taxon>Drouetiella</taxon>
    </lineage>
</organism>
<evidence type="ECO:0000256" key="1">
    <source>
        <dbReference type="SAM" id="MobiDB-lite"/>
    </source>
</evidence>
<proteinExistence type="predicted"/>
<reference evidence="2" key="2">
    <citation type="journal article" date="2022" name="Microbiol. Resour. Announc.">
        <title>Metagenome Sequencing to Explore Phylogenomics of Terrestrial Cyanobacteria.</title>
        <authorList>
            <person name="Ward R.D."/>
            <person name="Stajich J.E."/>
            <person name="Johansen J.R."/>
            <person name="Huntemann M."/>
            <person name="Clum A."/>
            <person name="Foster B."/>
            <person name="Foster B."/>
            <person name="Roux S."/>
            <person name="Palaniappan K."/>
            <person name="Varghese N."/>
            <person name="Mukherjee S."/>
            <person name="Reddy T.B.K."/>
            <person name="Daum C."/>
            <person name="Copeland A."/>
            <person name="Chen I.A."/>
            <person name="Ivanova N.N."/>
            <person name="Kyrpides N.C."/>
            <person name="Shapiro N."/>
            <person name="Eloe-Fadrosh E.A."/>
            <person name="Pietrasiak N."/>
        </authorList>
    </citation>
    <scope>NUCLEOTIDE SEQUENCE</scope>
    <source>
        <strain evidence="2">UHER 2000/2452</strain>
    </source>
</reference>
<feature type="region of interest" description="Disordered" evidence="1">
    <location>
        <begin position="36"/>
        <end position="59"/>
    </location>
</feature>
<evidence type="ECO:0000313" key="3">
    <source>
        <dbReference type="Proteomes" id="UP000757435"/>
    </source>
</evidence>
<accession>A0A951Q9Y9</accession>
<gene>
    <name evidence="2" type="ORF">KME15_09435</name>
</gene>
<comment type="caution">
    <text evidence="2">The sequence shown here is derived from an EMBL/GenBank/DDBJ whole genome shotgun (WGS) entry which is preliminary data.</text>
</comment>
<sequence>MNHPIEFQLSVQDEQATDEDLQLILRTLAAELESQSAEVMPVAPSAATEPEMVEKGEPSSSILDVKINLDTLKTFGTWLYGRLVGTTTKVKFKHEGTEFEFEGRNDSDRASAQQDFEDFVAKLEAVKQAKHE</sequence>
<reference evidence="2" key="1">
    <citation type="submission" date="2021-05" db="EMBL/GenBank/DDBJ databases">
        <authorList>
            <person name="Pietrasiak N."/>
            <person name="Ward R."/>
            <person name="Stajich J.E."/>
            <person name="Kurbessoian T."/>
        </authorList>
    </citation>
    <scope>NUCLEOTIDE SEQUENCE</scope>
    <source>
        <strain evidence="2">UHER 2000/2452</strain>
    </source>
</reference>
<evidence type="ECO:0000313" key="2">
    <source>
        <dbReference type="EMBL" id="MBW4658886.1"/>
    </source>
</evidence>
<dbReference type="EMBL" id="JAHHHD010000008">
    <property type="protein sequence ID" value="MBW4658886.1"/>
    <property type="molecule type" value="Genomic_DNA"/>
</dbReference>